<evidence type="ECO:0000313" key="3">
    <source>
        <dbReference type="Proteomes" id="UP001199915"/>
    </source>
</evidence>
<proteinExistence type="predicted"/>
<keyword evidence="1" id="KW-1133">Transmembrane helix</keyword>
<evidence type="ECO:0000256" key="1">
    <source>
        <dbReference type="SAM" id="Phobius"/>
    </source>
</evidence>
<accession>A0AAE3JRJ5</accession>
<organism evidence="2 3">
    <name type="scientific">Fusicatenibacter saccharivorans</name>
    <dbReference type="NCBI Taxonomy" id="1150298"/>
    <lineage>
        <taxon>Bacteria</taxon>
        <taxon>Bacillati</taxon>
        <taxon>Bacillota</taxon>
        <taxon>Clostridia</taxon>
        <taxon>Lachnospirales</taxon>
        <taxon>Lachnospiraceae</taxon>
        <taxon>Fusicatenibacter</taxon>
    </lineage>
</organism>
<name>A0AAE3JRJ5_9FIRM</name>
<keyword evidence="1" id="KW-0472">Membrane</keyword>
<sequence>MLKRFRKGAGEFIGYSISILFLTIFYIIILNSLILNNAENVMEECILSVGRQVVICDSLEQAQERVQDAAEYYLERETRVIDHSSIQATVDYAPGYESKDHVWKKGKFIQVTVTADVHGFTQWFKKPKTVRCIMMIENGGESS</sequence>
<evidence type="ECO:0000313" key="2">
    <source>
        <dbReference type="EMBL" id="MCG4764166.1"/>
    </source>
</evidence>
<dbReference type="EMBL" id="JAKNFS010000002">
    <property type="protein sequence ID" value="MCG4764166.1"/>
    <property type="molecule type" value="Genomic_DNA"/>
</dbReference>
<protein>
    <submittedName>
        <fullName evidence="2">Uncharacterized protein</fullName>
    </submittedName>
</protein>
<dbReference type="Proteomes" id="UP001199915">
    <property type="component" value="Unassembled WGS sequence"/>
</dbReference>
<feature type="transmembrane region" description="Helical" evidence="1">
    <location>
        <begin position="12"/>
        <end position="35"/>
    </location>
</feature>
<dbReference type="RefSeq" id="WP_118640140.1">
    <property type="nucleotide sequence ID" value="NZ_JAAITR010000011.1"/>
</dbReference>
<dbReference type="AlphaFoldDB" id="A0AAE3JRJ5"/>
<gene>
    <name evidence="2" type="ORF">L0N21_01310</name>
</gene>
<comment type="caution">
    <text evidence="2">The sequence shown here is derived from an EMBL/GenBank/DDBJ whole genome shotgun (WGS) entry which is preliminary data.</text>
</comment>
<keyword evidence="1" id="KW-0812">Transmembrane</keyword>
<reference evidence="2" key="1">
    <citation type="submission" date="2022-01" db="EMBL/GenBank/DDBJ databases">
        <title>Collection of gut derived symbiotic bacterial strains cultured from healthy donors.</title>
        <authorList>
            <person name="Lin H."/>
            <person name="Kohout C."/>
            <person name="Waligurski E."/>
            <person name="Pamer E.G."/>
        </authorList>
    </citation>
    <scope>NUCLEOTIDE SEQUENCE</scope>
    <source>
        <strain evidence="2">DFI.5.49</strain>
    </source>
</reference>